<sequence>MLRPRVPGDPRSCQMDGRTISTNIDSWFSRSCKRRPDRVSGHTLRWFCQPWLERIISWLFTRWWQAIITLRRLTESWEAPQLSEIVGSDLPSFLSFHSAAQGYVAPLMRLAHRISDHGIKVTFVNSDFIHAKLLAALHMRLRLRVG</sequence>
<dbReference type="EMBL" id="QGNW01000229">
    <property type="protein sequence ID" value="RVW83421.1"/>
    <property type="molecule type" value="Genomic_DNA"/>
</dbReference>
<name>A0A438HG22_VITVI</name>
<dbReference type="AlphaFoldDB" id="A0A438HG22"/>
<dbReference type="Proteomes" id="UP000288805">
    <property type="component" value="Unassembled WGS sequence"/>
</dbReference>
<evidence type="ECO:0000313" key="1">
    <source>
        <dbReference type="EMBL" id="RVW83421.1"/>
    </source>
</evidence>
<dbReference type="Gene3D" id="3.40.50.2000">
    <property type="entry name" value="Glycogen Phosphorylase B"/>
    <property type="match status" value="1"/>
</dbReference>
<organism evidence="1 2">
    <name type="scientific">Vitis vinifera</name>
    <name type="common">Grape</name>
    <dbReference type="NCBI Taxonomy" id="29760"/>
    <lineage>
        <taxon>Eukaryota</taxon>
        <taxon>Viridiplantae</taxon>
        <taxon>Streptophyta</taxon>
        <taxon>Embryophyta</taxon>
        <taxon>Tracheophyta</taxon>
        <taxon>Spermatophyta</taxon>
        <taxon>Magnoliopsida</taxon>
        <taxon>eudicotyledons</taxon>
        <taxon>Gunneridae</taxon>
        <taxon>Pentapetalae</taxon>
        <taxon>rosids</taxon>
        <taxon>Vitales</taxon>
        <taxon>Vitaceae</taxon>
        <taxon>Viteae</taxon>
        <taxon>Vitis</taxon>
    </lineage>
</organism>
<proteinExistence type="predicted"/>
<accession>A0A438HG22</accession>
<evidence type="ECO:0000313" key="2">
    <source>
        <dbReference type="Proteomes" id="UP000288805"/>
    </source>
</evidence>
<reference evidence="1 2" key="1">
    <citation type="journal article" date="2018" name="PLoS Genet.">
        <title>Population sequencing reveals clonal diversity and ancestral inbreeding in the grapevine cultivar Chardonnay.</title>
        <authorList>
            <person name="Roach M.J."/>
            <person name="Johnson D.L."/>
            <person name="Bohlmann J."/>
            <person name="van Vuuren H.J."/>
            <person name="Jones S.J."/>
            <person name="Pretorius I.S."/>
            <person name="Schmidt S.A."/>
            <person name="Borneman A.R."/>
        </authorList>
    </citation>
    <scope>NUCLEOTIDE SEQUENCE [LARGE SCALE GENOMIC DNA]</scope>
    <source>
        <strain evidence="2">cv. Chardonnay</strain>
        <tissue evidence="1">Leaf</tissue>
    </source>
</reference>
<comment type="caution">
    <text evidence="1">The sequence shown here is derived from an EMBL/GenBank/DDBJ whole genome shotgun (WGS) entry which is preliminary data.</text>
</comment>
<gene>
    <name evidence="1" type="ORF">CK203_038887</name>
</gene>
<protein>
    <submittedName>
        <fullName evidence="1">Uncharacterized protein</fullName>
    </submittedName>
</protein>